<organism evidence="4 5">
    <name type="scientific">Candidatus Korobacter versatilis</name>
    <dbReference type="NCBI Taxonomy" id="658062"/>
    <lineage>
        <taxon>Bacteria</taxon>
        <taxon>Pseudomonadati</taxon>
        <taxon>Acidobacteriota</taxon>
        <taxon>Terriglobia</taxon>
        <taxon>Terriglobales</taxon>
        <taxon>Candidatus Korobacteraceae</taxon>
        <taxon>Candidatus Korobacter</taxon>
    </lineage>
</organism>
<feature type="binding site" evidence="2">
    <location>
        <position position="224"/>
    </location>
    <ligand>
        <name>[2Fe-2S] cluster</name>
        <dbReference type="ChEBI" id="CHEBI:190135"/>
    </ligand>
</feature>
<dbReference type="Pfam" id="PF00175">
    <property type="entry name" value="NAD_binding_1"/>
    <property type="match status" value="1"/>
</dbReference>
<dbReference type="InterPro" id="IPR017938">
    <property type="entry name" value="Riboflavin_synthase-like_b-brl"/>
</dbReference>
<dbReference type="SUPFAM" id="SSF52343">
    <property type="entry name" value="Ferredoxin reductase-like, C-terminal NADP-linked domain"/>
    <property type="match status" value="1"/>
</dbReference>
<feature type="binding site" evidence="1">
    <location>
        <begin position="62"/>
        <end position="64"/>
    </location>
    <ligand>
        <name>FAD</name>
        <dbReference type="ChEBI" id="CHEBI:57692"/>
    </ligand>
</feature>
<dbReference type="InterPro" id="IPR019480">
    <property type="entry name" value="Dihydroorotate_DH_Fe-S-bd"/>
</dbReference>
<comment type="cofactor">
    <cofactor evidence="2">
        <name>[2Fe-2S] cluster</name>
        <dbReference type="ChEBI" id="CHEBI:190135"/>
    </cofactor>
    <text evidence="2">Binds 1 [2Fe-2S] cluster per subunit.</text>
</comment>
<dbReference type="EMBL" id="JACPNR010000009">
    <property type="protein sequence ID" value="MBI2678670.1"/>
    <property type="molecule type" value="Genomic_DNA"/>
</dbReference>
<dbReference type="NCBIfam" id="NF004862">
    <property type="entry name" value="PRK06222.1"/>
    <property type="match status" value="1"/>
</dbReference>
<dbReference type="Gene3D" id="3.40.50.80">
    <property type="entry name" value="Nucleotide-binding domain of ferredoxin-NADP reductase (FNR) module"/>
    <property type="match status" value="1"/>
</dbReference>
<gene>
    <name evidence="4" type="ORF">HYX28_07790</name>
</gene>
<evidence type="ECO:0000313" key="4">
    <source>
        <dbReference type="EMBL" id="MBI2678670.1"/>
    </source>
</evidence>
<protein>
    <submittedName>
        <fullName evidence="4">Sulfide/dihydroorotate dehydrogenase-like FAD/NAD-binding protein</fullName>
    </submittedName>
</protein>
<comment type="caution">
    <text evidence="4">The sequence shown here is derived from an EMBL/GenBank/DDBJ whole genome shotgun (WGS) entry which is preliminary data.</text>
</comment>
<keyword evidence="1" id="KW-0274">FAD</keyword>
<evidence type="ECO:0000256" key="1">
    <source>
        <dbReference type="PIRSR" id="PIRSR006816-1"/>
    </source>
</evidence>
<dbReference type="InterPro" id="IPR039261">
    <property type="entry name" value="FNR_nucleotide-bd"/>
</dbReference>
<keyword evidence="2" id="KW-0411">Iron-sulfur</keyword>
<proteinExistence type="predicted"/>
<dbReference type="PANTHER" id="PTHR43513">
    <property type="entry name" value="DIHYDROOROTATE DEHYDROGENASE B (NAD(+)), ELECTRON TRANSFER SUBUNIT"/>
    <property type="match status" value="1"/>
</dbReference>
<dbReference type="InterPro" id="IPR050353">
    <property type="entry name" value="PyrK_electron_transfer"/>
</dbReference>
<keyword evidence="2" id="KW-0001">2Fe-2S</keyword>
<name>A0A932ERA7_9BACT</name>
<dbReference type="GO" id="GO:0016491">
    <property type="term" value="F:oxidoreductase activity"/>
    <property type="evidence" value="ECO:0007669"/>
    <property type="project" value="InterPro"/>
</dbReference>
<feature type="binding site" evidence="2">
    <location>
        <position position="236"/>
    </location>
    <ligand>
        <name>[2Fe-2S] cluster</name>
        <dbReference type="ChEBI" id="CHEBI:190135"/>
    </ligand>
</feature>
<dbReference type="Proteomes" id="UP000779809">
    <property type="component" value="Unassembled WGS sequence"/>
</dbReference>
<dbReference type="InterPro" id="IPR008333">
    <property type="entry name" value="Cbr1-like_FAD-bd_dom"/>
</dbReference>
<sequence>MFPIVAAQELAKDIKRLTLFAPRIARRHQPGQFVIVRVHEHGERIPLTIADSDRESGHITIIVQTAGKTTALLNMLEPGDCLLDVVGPLGKPSEIERYGNAVVIGGGVGTAIAYPTARALHAADNHVTAIVGARTRDLLILESEMRAATDELLVMTDDGSYGEKGFVTDALRRLMAERRLDYVLAIGPVPMMKAVAEVTRPQAIHTFVSLNAIMVDGTGMCGGCRVSVNEGSQFACVDGPEFDAHRVDFDVLSRRNRQYRSLEAESMAAFHADPTPDLELMRAAGQLTREIGPHPARMRSVAR</sequence>
<keyword evidence="2" id="KW-0408">Iron</keyword>
<comment type="cofactor">
    <cofactor evidence="1">
        <name>FAD</name>
        <dbReference type="ChEBI" id="CHEBI:57692"/>
    </cofactor>
    <text evidence="1">Binds 1 FAD per subunit.</text>
</comment>
<reference evidence="4" key="1">
    <citation type="submission" date="2020-07" db="EMBL/GenBank/DDBJ databases">
        <title>Huge and variable diversity of episymbiotic CPR bacteria and DPANN archaea in groundwater ecosystems.</title>
        <authorList>
            <person name="He C.Y."/>
            <person name="Keren R."/>
            <person name="Whittaker M."/>
            <person name="Farag I.F."/>
            <person name="Doudna J."/>
            <person name="Cate J.H.D."/>
            <person name="Banfield J.F."/>
        </authorList>
    </citation>
    <scope>NUCLEOTIDE SEQUENCE</scope>
    <source>
        <strain evidence="4">NC_groundwater_580_Pr5_B-0.1um_64_19</strain>
    </source>
</reference>
<dbReference type="InterPro" id="IPR012165">
    <property type="entry name" value="Cyt_c3_hydrogenase_gsu"/>
</dbReference>
<dbReference type="PANTHER" id="PTHR43513:SF3">
    <property type="entry name" value="DIHYDROOROTATE DEHYDROGENASE B (NAD(+)), ELECTRON TRANSFER SUBUNIT-RELATED"/>
    <property type="match status" value="1"/>
</dbReference>
<dbReference type="PROSITE" id="PS51384">
    <property type="entry name" value="FAD_FR"/>
    <property type="match status" value="1"/>
</dbReference>
<dbReference type="GO" id="GO:0051537">
    <property type="term" value="F:2 iron, 2 sulfur cluster binding"/>
    <property type="evidence" value="ECO:0007669"/>
    <property type="project" value="UniProtKB-KW"/>
</dbReference>
<feature type="domain" description="FAD-binding FR-type" evidence="3">
    <location>
        <begin position="1"/>
        <end position="95"/>
    </location>
</feature>
<dbReference type="Gene3D" id="2.40.30.10">
    <property type="entry name" value="Translation factors"/>
    <property type="match status" value="1"/>
</dbReference>
<feature type="binding site" evidence="2">
    <location>
        <position position="221"/>
    </location>
    <ligand>
        <name>[2Fe-2S] cluster</name>
        <dbReference type="ChEBI" id="CHEBI:190135"/>
    </ligand>
</feature>
<dbReference type="InterPro" id="IPR017927">
    <property type="entry name" value="FAD-bd_FR_type"/>
</dbReference>
<dbReference type="GO" id="GO:0050660">
    <property type="term" value="F:flavin adenine dinucleotide binding"/>
    <property type="evidence" value="ECO:0007669"/>
    <property type="project" value="InterPro"/>
</dbReference>
<accession>A0A932ERA7</accession>
<keyword evidence="1" id="KW-0285">Flavoprotein</keyword>
<dbReference type="SUPFAM" id="SSF63380">
    <property type="entry name" value="Riboflavin synthase domain-like"/>
    <property type="match status" value="1"/>
</dbReference>
<dbReference type="InterPro" id="IPR001433">
    <property type="entry name" value="OxRdtase_FAD/NAD-bd"/>
</dbReference>
<dbReference type="Pfam" id="PF00970">
    <property type="entry name" value="FAD_binding_6"/>
    <property type="match status" value="1"/>
</dbReference>
<evidence type="ECO:0000259" key="3">
    <source>
        <dbReference type="PROSITE" id="PS51384"/>
    </source>
</evidence>
<dbReference type="PIRSF" id="PIRSF006816">
    <property type="entry name" value="Cyc3_hyd_g"/>
    <property type="match status" value="1"/>
</dbReference>
<dbReference type="AlphaFoldDB" id="A0A932ERA7"/>
<dbReference type="Pfam" id="PF10418">
    <property type="entry name" value="DHODB_Fe-S_bind"/>
    <property type="match status" value="1"/>
</dbReference>
<dbReference type="CDD" id="cd06219">
    <property type="entry name" value="DHOD_e_trans_like1"/>
    <property type="match status" value="1"/>
</dbReference>
<evidence type="ECO:0000313" key="5">
    <source>
        <dbReference type="Proteomes" id="UP000779809"/>
    </source>
</evidence>
<keyword evidence="2" id="KW-0479">Metal-binding</keyword>
<dbReference type="GO" id="GO:0006221">
    <property type="term" value="P:pyrimidine nucleotide biosynthetic process"/>
    <property type="evidence" value="ECO:0007669"/>
    <property type="project" value="InterPro"/>
</dbReference>
<dbReference type="GO" id="GO:0046872">
    <property type="term" value="F:metal ion binding"/>
    <property type="evidence" value="ECO:0007669"/>
    <property type="project" value="UniProtKB-KW"/>
</dbReference>
<evidence type="ECO:0000256" key="2">
    <source>
        <dbReference type="PIRSR" id="PIRSR006816-2"/>
    </source>
</evidence>